<dbReference type="GO" id="GO:0051015">
    <property type="term" value="F:actin filament binding"/>
    <property type="evidence" value="ECO:0007669"/>
    <property type="project" value="TreeGrafter"/>
</dbReference>
<evidence type="ECO:0000313" key="6">
    <source>
        <dbReference type="Proteomes" id="UP000039324"/>
    </source>
</evidence>
<organism evidence="4 6">
    <name type="scientific">Plasmodiophora brassicae</name>
    <name type="common">Clubroot disease agent</name>
    <dbReference type="NCBI Taxonomy" id="37360"/>
    <lineage>
        <taxon>Eukaryota</taxon>
        <taxon>Sar</taxon>
        <taxon>Rhizaria</taxon>
        <taxon>Endomyxa</taxon>
        <taxon>Phytomyxea</taxon>
        <taxon>Plasmodiophorida</taxon>
        <taxon>Plasmodiophoridae</taxon>
        <taxon>Plasmodiophora</taxon>
    </lineage>
</organism>
<reference evidence="4 6" key="1">
    <citation type="submission" date="2015-02" db="EMBL/GenBank/DDBJ databases">
        <authorList>
            <person name="Chooi Y.-H."/>
        </authorList>
    </citation>
    <scope>NUCLEOTIDE SEQUENCE [LARGE SCALE GENOMIC DNA]</scope>
    <source>
        <strain evidence="4">E3</strain>
    </source>
</reference>
<sequence length="285" mass="32385">MSPIPDLNQSARDGLRAQLDDLVKKDTDEQLQFFLKSFIMQLGDEWKIVVQLCSHFKQYLADTCNRQDLDVVQAAEFLQRQGRTRTALQRKTELQDIDLNNDNRIAFTEYLLLHYKVMVLTSFFERHQAQPTVDLTDEGVGLTGVGDMLLQELFKVPVGVDAELMRAIEEFVAKQKARDAKIQELTEKAAQGGVKGMTAQTELNMVKNEDMTEMNRISLTLEAAKRRAAKGGRSVDQEAQRIKEEKEREAMLAQQAELERQAEADKLKASRAKLLARAALFEKPN</sequence>
<dbReference type="InterPro" id="IPR040810">
    <property type="entry name" value="F_actin_bund_C"/>
</dbReference>
<feature type="compositionally biased region" description="Basic and acidic residues" evidence="2">
    <location>
        <begin position="233"/>
        <end position="248"/>
    </location>
</feature>
<dbReference type="Pfam" id="PF18060">
    <property type="entry name" value="F_actin_bund_C"/>
    <property type="match status" value="1"/>
</dbReference>
<dbReference type="OrthoDB" id="29877at2759"/>
<dbReference type="Gene3D" id="1.10.238.10">
    <property type="entry name" value="EF-hand"/>
    <property type="match status" value="1"/>
</dbReference>
<dbReference type="Proteomes" id="UP000039324">
    <property type="component" value="Unassembled WGS sequence"/>
</dbReference>
<dbReference type="AlphaFoldDB" id="A0A0G4J140"/>
<dbReference type="Proteomes" id="UP000290189">
    <property type="component" value="Unassembled WGS sequence"/>
</dbReference>
<dbReference type="GO" id="GO:0030046">
    <property type="term" value="P:parallel actin filament bundle assembly"/>
    <property type="evidence" value="ECO:0007669"/>
    <property type="project" value="TreeGrafter"/>
</dbReference>
<evidence type="ECO:0000259" key="3">
    <source>
        <dbReference type="Pfam" id="PF18060"/>
    </source>
</evidence>
<dbReference type="EMBL" id="CDSF01000107">
    <property type="protein sequence ID" value="CEP01031.1"/>
    <property type="molecule type" value="Genomic_DNA"/>
</dbReference>
<accession>A0A0G4J140</accession>
<evidence type="ECO:0000256" key="1">
    <source>
        <dbReference type="ARBA" id="ARBA00022837"/>
    </source>
</evidence>
<dbReference type="OMA" id="VSFIEYC"/>
<keyword evidence="1" id="KW-0106">Calcium</keyword>
<dbReference type="InterPro" id="IPR011992">
    <property type="entry name" value="EF-hand-dom_pair"/>
</dbReference>
<dbReference type="SUPFAM" id="SSF47473">
    <property type="entry name" value="EF-hand"/>
    <property type="match status" value="1"/>
</dbReference>
<evidence type="ECO:0000256" key="2">
    <source>
        <dbReference type="SAM" id="MobiDB-lite"/>
    </source>
</evidence>
<geneLocation type="mitochondrion" evidence="5"/>
<evidence type="ECO:0000313" key="7">
    <source>
        <dbReference type="Proteomes" id="UP000290189"/>
    </source>
</evidence>
<name>A0A0G4J140_PLABS</name>
<dbReference type="GO" id="GO:0030863">
    <property type="term" value="C:cortical cytoskeleton"/>
    <property type="evidence" value="ECO:0007669"/>
    <property type="project" value="TreeGrafter"/>
</dbReference>
<dbReference type="EMBL" id="OVEO01000009">
    <property type="protein sequence ID" value="SPQ98464.1"/>
    <property type="molecule type" value="Genomic_DNA"/>
</dbReference>
<dbReference type="InterPro" id="IPR018247">
    <property type="entry name" value="EF_Hand_1_Ca_BS"/>
</dbReference>
<dbReference type="InterPro" id="IPR053356">
    <property type="entry name" value="Calcium-reg_actin-bundling"/>
</dbReference>
<keyword evidence="6" id="KW-1185">Reference proteome</keyword>
<feature type="domain" description="Calcium-regulated actin-bundling protein C-terminal" evidence="3">
    <location>
        <begin position="166"/>
        <end position="248"/>
    </location>
</feature>
<keyword evidence="5" id="KW-0496">Mitochondrion</keyword>
<evidence type="ECO:0000313" key="5">
    <source>
        <dbReference type="EMBL" id="SPQ98464.1"/>
    </source>
</evidence>
<gene>
    <name evidence="4" type="ORF">PBRA_008343</name>
    <name evidence="5" type="ORF">PLBR_LOCUS5679</name>
</gene>
<proteinExistence type="predicted"/>
<evidence type="ECO:0000313" key="4">
    <source>
        <dbReference type="EMBL" id="CEP01031.1"/>
    </source>
</evidence>
<dbReference type="PANTHER" id="PTHR37009">
    <property type="entry name" value="EF-HAND DOMAIN-CONTAINING PROTEIN"/>
    <property type="match status" value="1"/>
</dbReference>
<dbReference type="GO" id="GO:0051764">
    <property type="term" value="P:actin crosslink formation"/>
    <property type="evidence" value="ECO:0007669"/>
    <property type="project" value="TreeGrafter"/>
</dbReference>
<feature type="region of interest" description="Disordered" evidence="2">
    <location>
        <begin position="228"/>
        <end position="248"/>
    </location>
</feature>
<dbReference type="PANTHER" id="PTHR37009:SF2">
    <property type="entry name" value="TOLA PROTEIN"/>
    <property type="match status" value="1"/>
</dbReference>
<reference evidence="5 7" key="2">
    <citation type="submission" date="2018-03" db="EMBL/GenBank/DDBJ databases">
        <authorList>
            <person name="Fogelqvist J."/>
        </authorList>
    </citation>
    <scope>NUCLEOTIDE SEQUENCE [LARGE SCALE GENOMIC DNA]</scope>
</reference>
<protein>
    <recommendedName>
        <fullName evidence="3">Calcium-regulated actin-bundling protein C-terminal domain-containing protein</fullName>
    </recommendedName>
</protein>
<dbReference type="PROSITE" id="PS00018">
    <property type="entry name" value="EF_HAND_1"/>
    <property type="match status" value="1"/>
</dbReference>